<evidence type="ECO:0000313" key="2">
    <source>
        <dbReference type="Proteomes" id="UP000053424"/>
    </source>
</evidence>
<proteinExistence type="predicted"/>
<keyword evidence="2" id="KW-1185">Reference proteome</keyword>
<dbReference type="HOGENOM" id="CLU_1643903_0_0_1"/>
<name>A0A0C3C0D9_HEBCY</name>
<sequence length="161" mass="18086">MADGKVYAGSVLAFDIGKNIMYTTRRSEKVFVDASGVQKLAERFSMILARAVQIYRLINPPRFPPECSSAGNEVFRRPDLRMTSLTKSGASSLTVILRAYRGNSAETPTWIDEDPENFTEVCRVDADVSHLPMTAKRNRDNDGKIYYQKPAGFDCTSIWVH</sequence>
<dbReference type="EMBL" id="KN831795">
    <property type="protein sequence ID" value="KIM37744.1"/>
    <property type="molecule type" value="Genomic_DNA"/>
</dbReference>
<organism evidence="1 2">
    <name type="scientific">Hebeloma cylindrosporum</name>
    <dbReference type="NCBI Taxonomy" id="76867"/>
    <lineage>
        <taxon>Eukaryota</taxon>
        <taxon>Fungi</taxon>
        <taxon>Dikarya</taxon>
        <taxon>Basidiomycota</taxon>
        <taxon>Agaricomycotina</taxon>
        <taxon>Agaricomycetes</taxon>
        <taxon>Agaricomycetidae</taxon>
        <taxon>Agaricales</taxon>
        <taxon>Agaricineae</taxon>
        <taxon>Hymenogastraceae</taxon>
        <taxon>Hebeloma</taxon>
    </lineage>
</organism>
<evidence type="ECO:0000313" key="1">
    <source>
        <dbReference type="EMBL" id="KIM37744.1"/>
    </source>
</evidence>
<reference evidence="1 2" key="1">
    <citation type="submission" date="2014-04" db="EMBL/GenBank/DDBJ databases">
        <authorList>
            <consortium name="DOE Joint Genome Institute"/>
            <person name="Kuo A."/>
            <person name="Gay G."/>
            <person name="Dore J."/>
            <person name="Kohler A."/>
            <person name="Nagy L.G."/>
            <person name="Floudas D."/>
            <person name="Copeland A."/>
            <person name="Barry K.W."/>
            <person name="Cichocki N."/>
            <person name="Veneault-Fourrey C."/>
            <person name="LaButti K."/>
            <person name="Lindquist E.A."/>
            <person name="Lipzen A."/>
            <person name="Lundell T."/>
            <person name="Morin E."/>
            <person name="Murat C."/>
            <person name="Sun H."/>
            <person name="Tunlid A."/>
            <person name="Henrissat B."/>
            <person name="Grigoriev I.V."/>
            <person name="Hibbett D.S."/>
            <person name="Martin F."/>
            <person name="Nordberg H.P."/>
            <person name="Cantor M.N."/>
            <person name="Hua S.X."/>
        </authorList>
    </citation>
    <scope>NUCLEOTIDE SEQUENCE [LARGE SCALE GENOMIC DNA]</scope>
    <source>
        <strain evidence="2">h7</strain>
    </source>
</reference>
<dbReference type="AlphaFoldDB" id="A0A0C3C0D9"/>
<reference evidence="2" key="2">
    <citation type="submission" date="2015-01" db="EMBL/GenBank/DDBJ databases">
        <title>Evolutionary Origins and Diversification of the Mycorrhizal Mutualists.</title>
        <authorList>
            <consortium name="DOE Joint Genome Institute"/>
            <consortium name="Mycorrhizal Genomics Consortium"/>
            <person name="Kohler A."/>
            <person name="Kuo A."/>
            <person name="Nagy L.G."/>
            <person name="Floudas D."/>
            <person name="Copeland A."/>
            <person name="Barry K.W."/>
            <person name="Cichocki N."/>
            <person name="Veneault-Fourrey C."/>
            <person name="LaButti K."/>
            <person name="Lindquist E.A."/>
            <person name="Lipzen A."/>
            <person name="Lundell T."/>
            <person name="Morin E."/>
            <person name="Murat C."/>
            <person name="Riley R."/>
            <person name="Ohm R."/>
            <person name="Sun H."/>
            <person name="Tunlid A."/>
            <person name="Henrissat B."/>
            <person name="Grigoriev I.V."/>
            <person name="Hibbett D.S."/>
            <person name="Martin F."/>
        </authorList>
    </citation>
    <scope>NUCLEOTIDE SEQUENCE [LARGE SCALE GENOMIC DNA]</scope>
    <source>
        <strain evidence="2">h7</strain>
    </source>
</reference>
<dbReference type="Proteomes" id="UP000053424">
    <property type="component" value="Unassembled WGS sequence"/>
</dbReference>
<protein>
    <submittedName>
        <fullName evidence="1">Uncharacterized protein</fullName>
    </submittedName>
</protein>
<accession>A0A0C3C0D9</accession>
<gene>
    <name evidence="1" type="ORF">M413DRAFT_13178</name>
</gene>